<reference evidence="1" key="1">
    <citation type="journal article" date="2015" name="Nature">
        <title>Complex archaea that bridge the gap between prokaryotes and eukaryotes.</title>
        <authorList>
            <person name="Spang A."/>
            <person name="Saw J.H."/>
            <person name="Jorgensen S.L."/>
            <person name="Zaremba-Niedzwiedzka K."/>
            <person name="Martijn J."/>
            <person name="Lind A.E."/>
            <person name="van Eijk R."/>
            <person name="Schleper C."/>
            <person name="Guy L."/>
            <person name="Ettema T.J."/>
        </authorList>
    </citation>
    <scope>NUCLEOTIDE SEQUENCE</scope>
</reference>
<dbReference type="AlphaFoldDB" id="A0A0F9BNQ0"/>
<feature type="non-terminal residue" evidence="1">
    <location>
        <position position="1"/>
    </location>
</feature>
<sequence length="25" mass="2873">IILSTTEWEQANLFKEKVKRAGITP</sequence>
<gene>
    <name evidence="1" type="ORF">LCGC14_2705160</name>
</gene>
<protein>
    <submittedName>
        <fullName evidence="1">Uncharacterized protein</fullName>
    </submittedName>
</protein>
<dbReference type="EMBL" id="LAZR01048314">
    <property type="protein sequence ID" value="KKK92219.1"/>
    <property type="molecule type" value="Genomic_DNA"/>
</dbReference>
<accession>A0A0F9BNQ0</accession>
<comment type="caution">
    <text evidence="1">The sequence shown here is derived from an EMBL/GenBank/DDBJ whole genome shotgun (WGS) entry which is preliminary data.</text>
</comment>
<evidence type="ECO:0000313" key="1">
    <source>
        <dbReference type="EMBL" id="KKK92219.1"/>
    </source>
</evidence>
<proteinExistence type="predicted"/>
<name>A0A0F9BNQ0_9ZZZZ</name>
<organism evidence="1">
    <name type="scientific">marine sediment metagenome</name>
    <dbReference type="NCBI Taxonomy" id="412755"/>
    <lineage>
        <taxon>unclassified sequences</taxon>
        <taxon>metagenomes</taxon>
        <taxon>ecological metagenomes</taxon>
    </lineage>
</organism>